<reference evidence="1 2" key="1">
    <citation type="submission" date="2015-12" db="EMBL/GenBank/DDBJ databases">
        <title>Draft genome of the nematode, Onchocerca flexuosa.</title>
        <authorList>
            <person name="Mitreva M."/>
        </authorList>
    </citation>
    <scope>NUCLEOTIDE SEQUENCE [LARGE SCALE GENOMIC DNA]</scope>
    <source>
        <strain evidence="1">Red Deer</strain>
    </source>
</reference>
<dbReference type="AlphaFoldDB" id="A0A238BYY2"/>
<accession>A0A238BYY2</accession>
<proteinExistence type="predicted"/>
<evidence type="ECO:0000313" key="1">
    <source>
        <dbReference type="EMBL" id="OZC10409.1"/>
    </source>
</evidence>
<gene>
    <name evidence="1" type="ORF">X798_02452</name>
</gene>
<evidence type="ECO:0000313" key="2">
    <source>
        <dbReference type="Proteomes" id="UP000242913"/>
    </source>
</evidence>
<dbReference type="EMBL" id="KZ269986">
    <property type="protein sequence ID" value="OZC10409.1"/>
    <property type="molecule type" value="Genomic_DNA"/>
</dbReference>
<keyword evidence="2" id="KW-1185">Reference proteome</keyword>
<dbReference type="Proteomes" id="UP000242913">
    <property type="component" value="Unassembled WGS sequence"/>
</dbReference>
<name>A0A238BYY2_9BILA</name>
<sequence length="60" mass="7083">MNGICFIKICRPWRIVIDKVDKESRKVHGEKQAYRFCQVLRCPSMSRSYLRDGKAIIPKI</sequence>
<protein>
    <submittedName>
        <fullName evidence="1">Uncharacterized protein</fullName>
    </submittedName>
</protein>
<organism evidence="1 2">
    <name type="scientific">Onchocerca flexuosa</name>
    <dbReference type="NCBI Taxonomy" id="387005"/>
    <lineage>
        <taxon>Eukaryota</taxon>
        <taxon>Metazoa</taxon>
        <taxon>Ecdysozoa</taxon>
        <taxon>Nematoda</taxon>
        <taxon>Chromadorea</taxon>
        <taxon>Rhabditida</taxon>
        <taxon>Spirurina</taxon>
        <taxon>Spiruromorpha</taxon>
        <taxon>Filarioidea</taxon>
        <taxon>Onchocercidae</taxon>
        <taxon>Onchocerca</taxon>
    </lineage>
</organism>